<dbReference type="AlphaFoldDB" id="A0A9X4SKZ6"/>
<evidence type="ECO:0000313" key="4">
    <source>
        <dbReference type="Proteomes" id="UP001155500"/>
    </source>
</evidence>
<keyword evidence="2" id="KW-1133">Transmembrane helix</keyword>
<organism evidence="3 4">
    <name type="scientific">Volucribacter amazonae</name>
    <dbReference type="NCBI Taxonomy" id="256731"/>
    <lineage>
        <taxon>Bacteria</taxon>
        <taxon>Pseudomonadati</taxon>
        <taxon>Pseudomonadota</taxon>
        <taxon>Gammaproteobacteria</taxon>
        <taxon>Pasteurellales</taxon>
        <taxon>Pasteurellaceae</taxon>
        <taxon>Volucribacter</taxon>
    </lineage>
</organism>
<accession>A0A9X4SKZ6</accession>
<evidence type="ECO:0008006" key="5">
    <source>
        <dbReference type="Google" id="ProtNLM"/>
    </source>
</evidence>
<dbReference type="EMBL" id="LWID01000001">
    <property type="protein sequence ID" value="MDG6894538.1"/>
    <property type="molecule type" value="Genomic_DNA"/>
</dbReference>
<reference evidence="3" key="1">
    <citation type="submission" date="2016-03" db="EMBL/GenBank/DDBJ databases">
        <title>Co-evolution between Pasteurellaceae and their hosts.</title>
        <authorList>
            <person name="Hansen M.J."/>
            <person name="Bojesen A.M."/>
            <person name="Planet P."/>
        </authorList>
    </citation>
    <scope>NUCLEOTIDE SEQUENCE</scope>
    <source>
        <strain evidence="3">146/S8/89</strain>
    </source>
</reference>
<evidence type="ECO:0000313" key="3">
    <source>
        <dbReference type="EMBL" id="MDG6894538.1"/>
    </source>
</evidence>
<protein>
    <recommendedName>
        <fullName evidence="5">Colicin transporter</fullName>
    </recommendedName>
</protein>
<dbReference type="PRINTS" id="PR01298">
    <property type="entry name" value="MICROCIN"/>
</dbReference>
<evidence type="ECO:0000256" key="1">
    <source>
        <dbReference type="ARBA" id="ARBA00023025"/>
    </source>
</evidence>
<sequence>MNKKYYFKNIVFSLTVSSISVYKIIQDPLTGYKQYTFLIWLISNALLYPFAKYFLEKLLIYIVPTKLAKHRLIDNLYFSRVRHYFYSTVCFLFSIPILLCVISYKAYFKSHK</sequence>
<name>A0A9X4SKZ6_9PAST</name>
<feature type="transmembrane region" description="Helical" evidence="2">
    <location>
        <begin position="84"/>
        <end position="104"/>
    </location>
</feature>
<evidence type="ECO:0000256" key="2">
    <source>
        <dbReference type="SAM" id="Phobius"/>
    </source>
</evidence>
<gene>
    <name evidence="3" type="ORF">A6A20_02600</name>
</gene>
<proteinExistence type="predicted"/>
<dbReference type="InterPro" id="IPR003061">
    <property type="entry name" value="Microcin"/>
</dbReference>
<keyword evidence="1" id="KW-0079">Bacteriocin immunity</keyword>
<dbReference type="GO" id="GO:0030153">
    <property type="term" value="P:bacteriocin immunity"/>
    <property type="evidence" value="ECO:0007669"/>
    <property type="project" value="UniProtKB-KW"/>
</dbReference>
<dbReference type="GO" id="GO:0015643">
    <property type="term" value="F:toxic substance binding"/>
    <property type="evidence" value="ECO:0007669"/>
    <property type="project" value="InterPro"/>
</dbReference>
<comment type="caution">
    <text evidence="3">The sequence shown here is derived from an EMBL/GenBank/DDBJ whole genome shotgun (WGS) entry which is preliminary data.</text>
</comment>
<keyword evidence="2" id="KW-0472">Membrane</keyword>
<keyword evidence="4" id="KW-1185">Reference proteome</keyword>
<feature type="transmembrane region" description="Helical" evidence="2">
    <location>
        <begin position="37"/>
        <end position="55"/>
    </location>
</feature>
<keyword evidence="2" id="KW-0812">Transmembrane</keyword>
<dbReference type="Proteomes" id="UP001155500">
    <property type="component" value="Unassembled WGS sequence"/>
</dbReference>